<dbReference type="KEGG" id="dca:Desca_0726"/>
<evidence type="ECO:0000313" key="3">
    <source>
        <dbReference type="Proteomes" id="UP000009226"/>
    </source>
</evidence>
<proteinExistence type="predicted"/>
<gene>
    <name evidence="2" type="ordered locus">Desca_0726</name>
</gene>
<feature type="domain" description="CRISPR-associated protein Cas6 C-terminal" evidence="1">
    <location>
        <begin position="193"/>
        <end position="314"/>
    </location>
</feature>
<dbReference type="Gene3D" id="3.30.70.1900">
    <property type="match status" value="1"/>
</dbReference>
<organism evidence="2 3">
    <name type="scientific">Desulfotomaculum nigrificans (strain DSM 14880 / VKM B-2319 / CO-1-SRB)</name>
    <name type="common">Desulfotomaculum carboxydivorans</name>
    <dbReference type="NCBI Taxonomy" id="868595"/>
    <lineage>
        <taxon>Bacteria</taxon>
        <taxon>Bacillati</taxon>
        <taxon>Bacillota</taxon>
        <taxon>Clostridia</taxon>
        <taxon>Eubacteriales</taxon>
        <taxon>Desulfotomaculaceae</taxon>
        <taxon>Desulfotomaculum</taxon>
    </lineage>
</organism>
<dbReference type="Proteomes" id="UP000009226">
    <property type="component" value="Chromosome"/>
</dbReference>
<name>F6B8N9_DESCC</name>
<keyword evidence="3" id="KW-1185">Reference proteome</keyword>
<dbReference type="HOGENOM" id="CLU_050021_0_0_9"/>
<accession>F6B8N9</accession>
<dbReference type="eggNOG" id="COG5551">
    <property type="taxonomic scope" value="Bacteria"/>
</dbReference>
<dbReference type="InterPro" id="IPR019267">
    <property type="entry name" value="CRISPR-assoc_Cas6_C"/>
</dbReference>
<dbReference type="AlphaFoldDB" id="F6B8N9"/>
<dbReference type="Pfam" id="PF10040">
    <property type="entry name" value="CRISPR_Cas6"/>
    <property type="match status" value="1"/>
</dbReference>
<sequence length="319" mass="36067">MLINKFRLAKYEIDIAAGEEGWVLPPYKGSTLRGGFGNAFQRIACAQRHNKCIACLLKASCPYAYIFETSPPPGAKALRNYEAIPRPFIIEPPLETKTHYAPGEKLTFNLILIGKAIEFLPYFIVSFKELGKLGIGKGRKPFELQEIRAVHPLKNECEVIYTGPDYLIKPVKLEITGEEILAQSPAAARQVKLNFLTMTRLKFADEFVERIEFHILIRNLLRRISSLAYFHHGWEVAADFNGLIERAADIEILSDKTRWVDWERYSSRQDNKINLGGVAGEVTYQGDLTEFMPLLLLGQFTHVGKAAVFGMGGYEVRIN</sequence>
<dbReference type="EMBL" id="CP002736">
    <property type="protein sequence ID" value="AEF93611.1"/>
    <property type="molecule type" value="Genomic_DNA"/>
</dbReference>
<protein>
    <recommendedName>
        <fullName evidence="1">CRISPR-associated protein Cas6 C-terminal domain-containing protein</fullName>
    </recommendedName>
</protein>
<dbReference type="STRING" id="868595.Desca_0726"/>
<evidence type="ECO:0000259" key="1">
    <source>
        <dbReference type="Pfam" id="PF10040"/>
    </source>
</evidence>
<evidence type="ECO:0000313" key="2">
    <source>
        <dbReference type="EMBL" id="AEF93611.1"/>
    </source>
</evidence>
<reference evidence="2" key="1">
    <citation type="submission" date="2011-05" db="EMBL/GenBank/DDBJ databases">
        <title>Complete sequence of Desulfotomaculum carboxydivorans CO-1-SRB.</title>
        <authorList>
            <consortium name="US DOE Joint Genome Institute"/>
            <person name="Lucas S."/>
            <person name="Han J."/>
            <person name="Lapidus A."/>
            <person name="Cheng J.-F."/>
            <person name="Goodwin L."/>
            <person name="Pitluck S."/>
            <person name="Peters L."/>
            <person name="Mikhailova N."/>
            <person name="Lu M."/>
            <person name="Han C."/>
            <person name="Tapia R."/>
            <person name="Land M."/>
            <person name="Hauser L."/>
            <person name="Kyrpides N."/>
            <person name="Ivanova N."/>
            <person name="Pagani I."/>
            <person name="Stams A."/>
            <person name="Plugge C."/>
            <person name="Muyzer G."/>
            <person name="Kuever J."/>
            <person name="Parshina S."/>
            <person name="Ivanova A."/>
            <person name="Nazina T."/>
            <person name="Woyke T."/>
        </authorList>
    </citation>
    <scope>NUCLEOTIDE SEQUENCE [LARGE SCALE GENOMIC DNA]</scope>
    <source>
        <strain evidence="2">CO-1-SRB</strain>
    </source>
</reference>